<dbReference type="EMBL" id="FQVB01000026">
    <property type="protein sequence ID" value="SHF74486.1"/>
    <property type="molecule type" value="Genomic_DNA"/>
</dbReference>
<name>A0A1M5E5L8_9BACT</name>
<dbReference type="STRING" id="1121391.SAMN02745206_02572"/>
<accession>A0A1M5E5L8</accession>
<dbReference type="Proteomes" id="UP000184076">
    <property type="component" value="Unassembled WGS sequence"/>
</dbReference>
<sequence>MPGRREGDRLVFEEKEFREQLDRKLHSVAELITNMSMSLAVVSFALLCLYFQVPTYVYLFAFLIPFLLRNLAGQWIRGWLDREFEMLRNPQG</sequence>
<evidence type="ECO:0000313" key="2">
    <source>
        <dbReference type="Proteomes" id="UP000184076"/>
    </source>
</evidence>
<keyword evidence="2" id="KW-1185">Reference proteome</keyword>
<gene>
    <name evidence="1" type="ORF">SAMN02745206_02572</name>
</gene>
<organism evidence="1 2">
    <name type="scientific">Desulfacinum infernum DSM 9756</name>
    <dbReference type="NCBI Taxonomy" id="1121391"/>
    <lineage>
        <taxon>Bacteria</taxon>
        <taxon>Pseudomonadati</taxon>
        <taxon>Thermodesulfobacteriota</taxon>
        <taxon>Syntrophobacteria</taxon>
        <taxon>Syntrophobacterales</taxon>
        <taxon>Syntrophobacteraceae</taxon>
        <taxon>Desulfacinum</taxon>
    </lineage>
</organism>
<dbReference type="OrthoDB" id="9846989at2"/>
<dbReference type="AlphaFoldDB" id="A0A1M5E5L8"/>
<dbReference type="RefSeq" id="WP_073040115.1">
    <property type="nucleotide sequence ID" value="NZ_FQVB01000026.1"/>
</dbReference>
<proteinExistence type="predicted"/>
<protein>
    <submittedName>
        <fullName evidence="1">Uncharacterized protein</fullName>
    </submittedName>
</protein>
<reference evidence="2" key="1">
    <citation type="submission" date="2016-11" db="EMBL/GenBank/DDBJ databases">
        <authorList>
            <person name="Varghese N."/>
            <person name="Submissions S."/>
        </authorList>
    </citation>
    <scope>NUCLEOTIDE SEQUENCE [LARGE SCALE GENOMIC DNA]</scope>
    <source>
        <strain evidence="2">DSM 9756</strain>
    </source>
</reference>
<evidence type="ECO:0000313" key="1">
    <source>
        <dbReference type="EMBL" id="SHF74486.1"/>
    </source>
</evidence>